<dbReference type="InterPro" id="IPR027417">
    <property type="entry name" value="P-loop_NTPase"/>
</dbReference>
<dbReference type="InterPro" id="IPR014720">
    <property type="entry name" value="dsRBD_dom"/>
</dbReference>
<dbReference type="InterPro" id="IPR011709">
    <property type="entry name" value="DEAD-box_helicase_OB_fold"/>
</dbReference>
<dbReference type="Gene3D" id="3.30.160.20">
    <property type="match status" value="1"/>
</dbReference>
<dbReference type="SUPFAM" id="SSF52540">
    <property type="entry name" value="P-loop containing nucleoside triphosphate hydrolases"/>
    <property type="match status" value="1"/>
</dbReference>
<evidence type="ECO:0000313" key="5">
    <source>
        <dbReference type="EMBL" id="KAJ6759895.1"/>
    </source>
</evidence>
<dbReference type="Gene3D" id="1.20.120.1080">
    <property type="match status" value="1"/>
</dbReference>
<dbReference type="InterPro" id="IPR048333">
    <property type="entry name" value="HA2_WH"/>
</dbReference>
<keyword evidence="6" id="KW-1185">Reference proteome</keyword>
<sequence length="493" mass="55020">MAETSITINDVVFVVDCGKAKETSYDALNNTPCLLPSWISKAAARQRRGRAGRVQPGECYHLYPRSVYDAFADYQLPELLRTPLQSLCLQIKSLQLGSISEFLSRALQPPEPLSVQNAVDYLKVIGALDEHENLTVLGRHFVRDPFLIPFDKKDLAESAKAQFSARDCSDHIALVRAYNGWKDAERQQSGHEYCWKNFLSAQTLKAIDSLRKQFFSLLKDTGLVDKPSENCNSRSIDEHLMRAVICAGLFPGLCSVVNKEKSITLKTMEDGQVLLYSNSVNAGVPKIPYPWLVFNEKVKVNSVFLRDSTGVSDSVLLLFGGNIERGGLDGHLKNNKLLDPKLDIQFHNELLMAIRLLVSEDQCEGRFVFGRQLPASSKKAEKAKNVAGDGIEAPTYKTKQLKNNQFRSTVFFNGLDFVGQPCSSKKLAEKDAAAAALLWLKGETHSYSRNTDSSVLLKKSKTINQNRIPVRDDLPVLKWQLKGNTYFTAPLDS</sequence>
<evidence type="ECO:0000256" key="2">
    <source>
        <dbReference type="ARBA" id="ARBA00022806"/>
    </source>
</evidence>
<dbReference type="GO" id="GO:0003724">
    <property type="term" value="F:RNA helicase activity"/>
    <property type="evidence" value="ECO:0007669"/>
    <property type="project" value="UniProtKB-EC"/>
</dbReference>
<keyword evidence="2 5" id="KW-0378">Hydrolase</keyword>
<dbReference type="Pfam" id="PF00035">
    <property type="entry name" value="dsrm"/>
    <property type="match status" value="1"/>
</dbReference>
<accession>A0A9Q0W6H5</accession>
<keyword evidence="2 5" id="KW-0547">Nucleotide-binding</keyword>
<gene>
    <name evidence="5" type="ORF">OIU79_024875</name>
</gene>
<dbReference type="AlphaFoldDB" id="A0A9Q0W6H5"/>
<evidence type="ECO:0000259" key="4">
    <source>
        <dbReference type="PROSITE" id="PS51194"/>
    </source>
</evidence>
<comment type="caution">
    <text evidence="5">The sequence shown here is derived from an EMBL/GenBank/DDBJ whole genome shotgun (WGS) entry which is preliminary data.</text>
</comment>
<dbReference type="PROSITE" id="PS51194">
    <property type="entry name" value="HELICASE_CTER"/>
    <property type="match status" value="1"/>
</dbReference>
<dbReference type="Gene3D" id="3.40.50.300">
    <property type="entry name" value="P-loop containing nucleotide triphosphate hydrolases"/>
    <property type="match status" value="1"/>
</dbReference>
<keyword evidence="2 5" id="KW-0067">ATP-binding</keyword>
<reference evidence="5" key="1">
    <citation type="submission" date="2022-11" db="EMBL/GenBank/DDBJ databases">
        <authorList>
            <person name="Hyden B.L."/>
            <person name="Feng K."/>
            <person name="Yates T."/>
            <person name="Jawdy S."/>
            <person name="Smart L.B."/>
            <person name="Muchero W."/>
        </authorList>
    </citation>
    <scope>NUCLEOTIDE SEQUENCE</scope>
    <source>
        <tissue evidence="5">Shoot tip</tissue>
    </source>
</reference>
<dbReference type="Pfam" id="PF04408">
    <property type="entry name" value="WHD_HA2"/>
    <property type="match status" value="1"/>
</dbReference>
<feature type="domain" description="Helicase C-terminal" evidence="4">
    <location>
        <begin position="1"/>
        <end position="95"/>
    </location>
</feature>
<dbReference type="GO" id="GO:0003723">
    <property type="term" value="F:RNA binding"/>
    <property type="evidence" value="ECO:0007669"/>
    <property type="project" value="TreeGrafter"/>
</dbReference>
<keyword evidence="2 5" id="KW-0347">Helicase</keyword>
<protein>
    <recommendedName>
        <fullName evidence="1">RNA helicase</fullName>
        <ecNumber evidence="1">3.6.4.13</ecNumber>
    </recommendedName>
</protein>
<dbReference type="PANTHER" id="PTHR18934">
    <property type="entry name" value="ATP-DEPENDENT RNA HELICASE"/>
    <property type="match status" value="1"/>
</dbReference>
<dbReference type="EMBL" id="JAPFFK010000006">
    <property type="protein sequence ID" value="KAJ6759895.1"/>
    <property type="molecule type" value="Genomic_DNA"/>
</dbReference>
<proteinExistence type="predicted"/>
<dbReference type="GO" id="GO:0005634">
    <property type="term" value="C:nucleus"/>
    <property type="evidence" value="ECO:0007669"/>
    <property type="project" value="TreeGrafter"/>
</dbReference>
<dbReference type="Pfam" id="PF07717">
    <property type="entry name" value="OB_NTP_bind"/>
    <property type="match status" value="1"/>
</dbReference>
<dbReference type="InterPro" id="IPR001650">
    <property type="entry name" value="Helicase_C-like"/>
</dbReference>
<reference evidence="5" key="2">
    <citation type="journal article" date="2023" name="Int. J. Mol. Sci.">
        <title>De Novo Assembly and Annotation of 11 Diverse Shrub Willow (Salix) Genomes Reveals Novel Gene Organization in Sex-Linked Regions.</title>
        <authorList>
            <person name="Hyden B."/>
            <person name="Feng K."/>
            <person name="Yates T.B."/>
            <person name="Jawdy S."/>
            <person name="Cereghino C."/>
            <person name="Smart L.B."/>
            <person name="Muchero W."/>
        </authorList>
    </citation>
    <scope>NUCLEOTIDE SEQUENCE</scope>
    <source>
        <tissue evidence="5">Shoot tip</tissue>
    </source>
</reference>
<dbReference type="OrthoDB" id="5600252at2759"/>
<dbReference type="EC" id="3.6.4.13" evidence="1"/>
<dbReference type="SUPFAM" id="SSF54768">
    <property type="entry name" value="dsRNA-binding domain-like"/>
    <property type="match status" value="1"/>
</dbReference>
<organism evidence="5 6">
    <name type="scientific">Salix purpurea</name>
    <name type="common">Purple osier willow</name>
    <dbReference type="NCBI Taxonomy" id="77065"/>
    <lineage>
        <taxon>Eukaryota</taxon>
        <taxon>Viridiplantae</taxon>
        <taxon>Streptophyta</taxon>
        <taxon>Embryophyta</taxon>
        <taxon>Tracheophyta</taxon>
        <taxon>Spermatophyta</taxon>
        <taxon>Magnoliopsida</taxon>
        <taxon>eudicotyledons</taxon>
        <taxon>Gunneridae</taxon>
        <taxon>Pentapetalae</taxon>
        <taxon>rosids</taxon>
        <taxon>fabids</taxon>
        <taxon>Malpighiales</taxon>
        <taxon>Salicaceae</taxon>
        <taxon>Saliceae</taxon>
        <taxon>Salix</taxon>
    </lineage>
</organism>
<evidence type="ECO:0000256" key="3">
    <source>
        <dbReference type="ARBA" id="ARBA00047984"/>
    </source>
</evidence>
<evidence type="ECO:0000256" key="1">
    <source>
        <dbReference type="ARBA" id="ARBA00012552"/>
    </source>
</evidence>
<name>A0A9Q0W6H5_SALPP</name>
<dbReference type="PANTHER" id="PTHR18934:SF229">
    <property type="entry name" value="DEXH-BOX ATP-DEPENDENT RNA HELICASE DEXH3"/>
    <property type="match status" value="1"/>
</dbReference>
<comment type="catalytic activity">
    <reaction evidence="3">
        <text>ATP + H2O = ADP + phosphate + H(+)</text>
        <dbReference type="Rhea" id="RHEA:13065"/>
        <dbReference type="ChEBI" id="CHEBI:15377"/>
        <dbReference type="ChEBI" id="CHEBI:15378"/>
        <dbReference type="ChEBI" id="CHEBI:30616"/>
        <dbReference type="ChEBI" id="CHEBI:43474"/>
        <dbReference type="ChEBI" id="CHEBI:456216"/>
        <dbReference type="EC" id="3.6.4.13"/>
    </reaction>
</comment>
<evidence type="ECO:0000313" key="6">
    <source>
        <dbReference type="Proteomes" id="UP001151532"/>
    </source>
</evidence>
<dbReference type="Proteomes" id="UP001151532">
    <property type="component" value="Chromosome 15Z"/>
</dbReference>